<dbReference type="EMBL" id="ASSP01000015">
    <property type="protein sequence ID" value="EOS12152.1"/>
    <property type="molecule type" value="Genomic_DNA"/>
</dbReference>
<sequence>MEFDRITENEHLWAVRYDDCLDNVLDTILEQWNDVSWLRSFFKQNIRDLASYFKITDVNQAIYDTIEDSERLQCLIIDISPDTDLERIFRPLDNNRTAEVILGKEKARLRDTPRHASWLRIYAIKLNPGIYVITGGAIKLTRTMQEREHTLVELARMEKVRQFMLDNNIVDMDSFKDYLTEIN</sequence>
<evidence type="ECO:0000313" key="1">
    <source>
        <dbReference type="EMBL" id="EOS12152.1"/>
    </source>
</evidence>
<organism evidence="1 3">
    <name type="scientific">Phocaeicola sartorii</name>
    <dbReference type="NCBI Taxonomy" id="671267"/>
    <lineage>
        <taxon>Bacteria</taxon>
        <taxon>Pseudomonadati</taxon>
        <taxon>Bacteroidota</taxon>
        <taxon>Bacteroidia</taxon>
        <taxon>Bacteroidales</taxon>
        <taxon>Bacteroidaceae</taxon>
        <taxon>Phocaeicola</taxon>
    </lineage>
</organism>
<evidence type="ECO:0000313" key="4">
    <source>
        <dbReference type="Proteomes" id="UP000310760"/>
    </source>
</evidence>
<dbReference type="OrthoDB" id="1067077at2"/>
<dbReference type="Proteomes" id="UP000014200">
    <property type="component" value="Unassembled WGS sequence"/>
</dbReference>
<dbReference type="EMBL" id="SRYJ01000050">
    <property type="protein sequence ID" value="TGY67917.1"/>
    <property type="molecule type" value="Genomic_DNA"/>
</dbReference>
<protein>
    <submittedName>
        <fullName evidence="1">Uncharacterized protein</fullName>
    </submittedName>
</protein>
<proteinExistence type="predicted"/>
<dbReference type="Proteomes" id="UP000310760">
    <property type="component" value="Unassembled WGS sequence"/>
</dbReference>
<accession>R9I7D7</accession>
<dbReference type="RefSeq" id="WP_016276740.1">
    <property type="nucleotide sequence ID" value="NZ_CAONFL010000005.1"/>
</dbReference>
<evidence type="ECO:0000313" key="2">
    <source>
        <dbReference type="EMBL" id="TGY67917.1"/>
    </source>
</evidence>
<dbReference type="HOGENOM" id="CLU_115418_0_0_10"/>
<dbReference type="AlphaFoldDB" id="R9I7D7"/>
<dbReference type="STRING" id="1235788.C802_02383"/>
<evidence type="ECO:0000313" key="3">
    <source>
        <dbReference type="Proteomes" id="UP000014200"/>
    </source>
</evidence>
<keyword evidence="3" id="KW-1185">Reference proteome</keyword>
<reference evidence="2 4" key="2">
    <citation type="submission" date="2019-04" db="EMBL/GenBank/DDBJ databases">
        <title>Microbes associate with the intestines of laboratory mice.</title>
        <authorList>
            <person name="Navarre W."/>
            <person name="Wong E."/>
            <person name="Huang K."/>
            <person name="Tropini C."/>
            <person name="Ng K."/>
            <person name="Yu B."/>
        </authorList>
    </citation>
    <scope>NUCLEOTIDE SEQUENCE [LARGE SCALE GENOMIC DNA]</scope>
    <source>
        <strain evidence="2 4">NM22_B1</strain>
    </source>
</reference>
<gene>
    <name evidence="1" type="ORF">C802_02383</name>
    <name evidence="2" type="ORF">E5339_18480</name>
</gene>
<comment type="caution">
    <text evidence="1">The sequence shown here is derived from an EMBL/GenBank/DDBJ whole genome shotgun (WGS) entry which is preliminary data.</text>
</comment>
<dbReference type="PATRIC" id="fig|1235788.3.peg.2436"/>
<reference evidence="1 3" key="1">
    <citation type="submission" date="2013-04" db="EMBL/GenBank/DDBJ databases">
        <title>The Genome Sequence of Bacteroides massiliensis dnLKV3.</title>
        <authorList>
            <consortium name="The Broad Institute Genomics Platform"/>
            <consortium name="The Broad Institute Genome Sequencing Center for Infectious Disease"/>
            <person name="Earl A."/>
            <person name="Xavier R."/>
            <person name="Kuhn K."/>
            <person name="Stappenbeck T."/>
            <person name="Walker B."/>
            <person name="Young S."/>
            <person name="Zeng Q."/>
            <person name="Gargeya S."/>
            <person name="Fitzgerald M."/>
            <person name="Haas B."/>
            <person name="Abouelleil A."/>
            <person name="Allen A.W."/>
            <person name="Alvarado L."/>
            <person name="Arachchi H.M."/>
            <person name="Berlin A.M."/>
            <person name="Chapman S.B."/>
            <person name="Gainer-Dewar J."/>
            <person name="Goldberg J."/>
            <person name="Griggs A."/>
            <person name="Gujja S."/>
            <person name="Hansen M."/>
            <person name="Howarth C."/>
            <person name="Imamovic A."/>
            <person name="Ireland A."/>
            <person name="Larimer J."/>
            <person name="McCowan C."/>
            <person name="Murphy C."/>
            <person name="Pearson M."/>
            <person name="Poon T.W."/>
            <person name="Priest M."/>
            <person name="Roberts A."/>
            <person name="Saif S."/>
            <person name="Shea T."/>
            <person name="Sisk P."/>
            <person name="Sykes S."/>
            <person name="Wortman J."/>
            <person name="Nusbaum C."/>
            <person name="Birren B."/>
        </authorList>
    </citation>
    <scope>NUCLEOTIDE SEQUENCE [LARGE SCALE GENOMIC DNA]</scope>
    <source>
        <strain evidence="1">DnLKV3</strain>
        <strain evidence="3">dnLKV3</strain>
    </source>
</reference>
<name>R9I7D7_9BACT</name>
<dbReference type="GeneID" id="82153098"/>